<reference evidence="2" key="2">
    <citation type="submission" date="2021-04" db="EMBL/GenBank/DDBJ databases">
        <authorList>
            <person name="Gilroy R."/>
        </authorList>
    </citation>
    <scope>NUCLEOTIDE SEQUENCE</scope>
    <source>
        <strain evidence="2">9264</strain>
    </source>
</reference>
<gene>
    <name evidence="2" type="ORF">H9906_00450</name>
</gene>
<dbReference type="Pfam" id="PF07332">
    <property type="entry name" value="Phage_holin_3_6"/>
    <property type="match status" value="1"/>
</dbReference>
<proteinExistence type="predicted"/>
<organism evidence="2 3">
    <name type="scientific">Candidatus Paenalcaligenes intestinipullorum</name>
    <dbReference type="NCBI Taxonomy" id="2838718"/>
    <lineage>
        <taxon>Bacteria</taxon>
        <taxon>Pseudomonadati</taxon>
        <taxon>Pseudomonadota</taxon>
        <taxon>Betaproteobacteria</taxon>
        <taxon>Burkholderiales</taxon>
        <taxon>Alcaligenaceae</taxon>
        <taxon>Paenalcaligenes</taxon>
    </lineage>
</organism>
<keyword evidence="1" id="KW-0812">Transmembrane</keyword>
<dbReference type="Proteomes" id="UP000823889">
    <property type="component" value="Unassembled WGS sequence"/>
</dbReference>
<comment type="caution">
    <text evidence="2">The sequence shown here is derived from an EMBL/GenBank/DDBJ whole genome shotgun (WGS) entry which is preliminary data.</text>
</comment>
<evidence type="ECO:0000313" key="2">
    <source>
        <dbReference type="EMBL" id="HJD43483.1"/>
    </source>
</evidence>
<feature type="transmembrane region" description="Helical" evidence="1">
    <location>
        <begin position="40"/>
        <end position="66"/>
    </location>
</feature>
<reference evidence="2" key="1">
    <citation type="journal article" date="2021" name="PeerJ">
        <title>Extensive microbial diversity within the chicken gut microbiome revealed by metagenomics and culture.</title>
        <authorList>
            <person name="Gilroy R."/>
            <person name="Ravi A."/>
            <person name="Getino M."/>
            <person name="Pursley I."/>
            <person name="Horton D.L."/>
            <person name="Alikhan N.F."/>
            <person name="Baker D."/>
            <person name="Gharbi K."/>
            <person name="Hall N."/>
            <person name="Watson M."/>
            <person name="Adriaenssens E.M."/>
            <person name="Foster-Nyarko E."/>
            <person name="Jarju S."/>
            <person name="Secka A."/>
            <person name="Antonio M."/>
            <person name="Oren A."/>
            <person name="Chaudhuri R.R."/>
            <person name="La Ragione R."/>
            <person name="Hildebrand F."/>
            <person name="Pallen M.J."/>
        </authorList>
    </citation>
    <scope>NUCLEOTIDE SEQUENCE</scope>
    <source>
        <strain evidence="2">9264</strain>
    </source>
</reference>
<dbReference type="AlphaFoldDB" id="A0A9D2REC0"/>
<keyword evidence="1" id="KW-0472">Membrane</keyword>
<accession>A0A9D2REC0</accession>
<sequence length="135" mass="15333">MSFTRSIVGVSRTLVSIVKTRLELFAVEVSQQRTALVQMLMLAFGSMLFLTLALLVFTLLIALLFWPTEYRYWAIAILFLSYALLGGLMGYSLIRRLKSDEYPFQATLEELRRDVQSIENLCNKPASQAESEDGL</sequence>
<feature type="transmembrane region" description="Helical" evidence="1">
    <location>
        <begin position="72"/>
        <end position="94"/>
    </location>
</feature>
<dbReference type="EMBL" id="DWUQ01000008">
    <property type="protein sequence ID" value="HJD43483.1"/>
    <property type="molecule type" value="Genomic_DNA"/>
</dbReference>
<evidence type="ECO:0000313" key="3">
    <source>
        <dbReference type="Proteomes" id="UP000823889"/>
    </source>
</evidence>
<evidence type="ECO:0000256" key="1">
    <source>
        <dbReference type="SAM" id="Phobius"/>
    </source>
</evidence>
<keyword evidence="1" id="KW-1133">Transmembrane helix</keyword>
<dbReference type="InterPro" id="IPR009937">
    <property type="entry name" value="Phage_holin_3_6"/>
</dbReference>
<name>A0A9D2REC0_9BURK</name>
<protein>
    <submittedName>
        <fullName evidence="2">Phage holin family protein</fullName>
    </submittedName>
</protein>